<dbReference type="InterPro" id="IPR007860">
    <property type="entry name" value="DNA_mmatch_repair_MutS_con_dom"/>
</dbReference>
<evidence type="ECO:0000313" key="15">
    <source>
        <dbReference type="Proteomes" id="UP000255421"/>
    </source>
</evidence>
<feature type="binding site" evidence="7">
    <location>
        <begin position="648"/>
        <end position="655"/>
    </location>
    <ligand>
        <name>ATP</name>
        <dbReference type="ChEBI" id="CHEBI:30616"/>
    </ligand>
</feature>
<accession>A0A1H0XXR5</accession>
<dbReference type="InterPro" id="IPR036187">
    <property type="entry name" value="DNA_mismatch_repair_MutS_sf"/>
</dbReference>
<evidence type="ECO:0000313" key="12">
    <source>
        <dbReference type="EMBL" id="RDI72162.1"/>
    </source>
</evidence>
<dbReference type="FunFam" id="3.40.50.300:FF:000870">
    <property type="entry name" value="MutS protein homolog 4"/>
    <property type="match status" value="1"/>
</dbReference>
<keyword evidence="4 7" id="KW-0067">ATP-binding</keyword>
<dbReference type="Proteomes" id="UP000199289">
    <property type="component" value="Unassembled WGS sequence"/>
</dbReference>
<dbReference type="HAMAP" id="MF_00096">
    <property type="entry name" value="MutS"/>
    <property type="match status" value="1"/>
</dbReference>
<evidence type="ECO:0000256" key="8">
    <source>
        <dbReference type="NCBIfam" id="TIGR01070"/>
    </source>
</evidence>
<dbReference type="SUPFAM" id="SSF55271">
    <property type="entry name" value="DNA repair protein MutS, domain I"/>
    <property type="match status" value="1"/>
</dbReference>
<dbReference type="SUPFAM" id="SSF48334">
    <property type="entry name" value="DNA repair protein MutS, domain III"/>
    <property type="match status" value="1"/>
</dbReference>
<dbReference type="SUPFAM" id="SSF53150">
    <property type="entry name" value="DNA repair protein MutS, domain II"/>
    <property type="match status" value="1"/>
</dbReference>
<evidence type="ECO:0000256" key="7">
    <source>
        <dbReference type="HAMAP-Rule" id="MF_00096"/>
    </source>
</evidence>
<dbReference type="InterPro" id="IPR016151">
    <property type="entry name" value="DNA_mismatch_repair_MutS_N"/>
</dbReference>
<evidence type="ECO:0000256" key="3">
    <source>
        <dbReference type="ARBA" id="ARBA00022763"/>
    </source>
</evidence>
<proteinExistence type="inferred from homology"/>
<dbReference type="SUPFAM" id="SSF52540">
    <property type="entry name" value="P-loop containing nucleoside triphosphate hydrolases"/>
    <property type="match status" value="1"/>
</dbReference>
<feature type="region of interest" description="Disordered" evidence="10">
    <location>
        <begin position="837"/>
        <end position="933"/>
    </location>
</feature>
<dbReference type="EMBL" id="QQST01000001">
    <property type="protein sequence ID" value="RDI72162.1"/>
    <property type="molecule type" value="Genomic_DNA"/>
</dbReference>
<evidence type="ECO:0000259" key="11">
    <source>
        <dbReference type="PROSITE" id="PS00486"/>
    </source>
</evidence>
<dbReference type="Gene3D" id="3.30.420.110">
    <property type="entry name" value="MutS, connector domain"/>
    <property type="match status" value="1"/>
</dbReference>
<dbReference type="Pfam" id="PF01624">
    <property type="entry name" value="MutS_I"/>
    <property type="match status" value="1"/>
</dbReference>
<dbReference type="Gene3D" id="3.40.50.300">
    <property type="entry name" value="P-loop containing nucleotide triphosphate hydrolases"/>
    <property type="match status" value="1"/>
</dbReference>
<feature type="region of interest" description="Disordered" evidence="10">
    <location>
        <begin position="1"/>
        <end position="37"/>
    </location>
</feature>
<dbReference type="SMART" id="SM00534">
    <property type="entry name" value="MUTSac"/>
    <property type="match status" value="1"/>
</dbReference>
<dbReference type="Pfam" id="PF05190">
    <property type="entry name" value="MutS_IV"/>
    <property type="match status" value="1"/>
</dbReference>
<dbReference type="NCBIfam" id="TIGR01070">
    <property type="entry name" value="mutS1"/>
    <property type="match status" value="1"/>
</dbReference>
<sequence>MDDADGTETRADDGETPADAGASDEDLRPEGPPQKLRANREELTPMLSQYLDLCEAHPDAVVLFQVGDFYEAFCEAAEMVARVCEVTLTKREDSTGRYPMAGIPIDNAASYLESLLDAGYRVAIADQVEDAEEASGLVDRAVTNVVTPGTVVEDELLDAATATYVGAVARANEGSDDTYAFAALDVSTGECQVTSADRLRIAEELERLEPAELLVGPNAALDTESLQFEAMVTDHDPTAFDAESATETLSSYLANPEAVLSDPTERRACGALLDYAEYTQGDDGALDYVSRVRQYDPRRTLQLDATALRSLELFESRSHRSGDTLADAVDETACALGRRRLVSWLRRPLLDESEIERRHDAVEEWVERPMARETVRELLADVYDVERLIARVSRGRANARDLRSLKATLDVVPELKAAMSDVESDALVSLRDSLDELEDVRTLVGDAIRPDPPQEITEGGVICEGFDDELDELRATEREGREWVANLEERERERTGIDSLDVGYNQVHGYYIEVTNPNLDRVPDDYTRRQTLKNSERFYTPELKRREDEILGAAEKADALEYEVFCEVRDAVAEEADRVQSLADSLADLDVLTSFGAVAAGHDYVRPEMGAADVRIEGGRHPVVERAQDEFVPNEADFTDGRVAVITGPNMSGKSTYMRQVALTAVLAQAGSFVPADAAELPILDRVFTRVGASDDIAGGQSTFMREMAELTDILHNATEDSLVLLDEVGRGTSTADGLAIARATTEFVHDEVGATTLFATHYHDLTALAEELPNAFNLHFTVSKRGDGGDAGGPDVTFLHRVAEGASSSSYGVEVAKMAGVPDAVVERAREYVAEAERSAETGVESDAGSDAEPESRSPGESPNSAEREERATNGRAENGAFGGEPNESAPADGDPSADDDRPTDGTLAAYVDGLEPEGDDSEATPAERDVAEEIRELDIAGTTPLEALNTLNELKRKLDD</sequence>
<dbReference type="EMBL" id="FNKQ01000001">
    <property type="protein sequence ID" value="SDQ07712.1"/>
    <property type="molecule type" value="Genomic_DNA"/>
</dbReference>
<feature type="domain" description="DNA mismatch repair proteins mutS family" evidence="11">
    <location>
        <begin position="722"/>
        <end position="738"/>
    </location>
</feature>
<dbReference type="GO" id="GO:0030983">
    <property type="term" value="F:mismatched DNA binding"/>
    <property type="evidence" value="ECO:0007669"/>
    <property type="project" value="InterPro"/>
</dbReference>
<dbReference type="Gene3D" id="3.40.1170.10">
    <property type="entry name" value="DNA repair protein MutS, domain I"/>
    <property type="match status" value="1"/>
</dbReference>
<dbReference type="InterPro" id="IPR007696">
    <property type="entry name" value="DNA_mismatch_repair_MutS_core"/>
</dbReference>
<reference evidence="14" key="2">
    <citation type="submission" date="2016-10" db="EMBL/GenBank/DDBJ databases">
        <authorList>
            <person name="Varghese N."/>
            <person name="Submissions S."/>
        </authorList>
    </citation>
    <scope>NUCLEOTIDE SEQUENCE [LARGE SCALE GENOMIC DNA]</scope>
    <source>
        <strain evidence="14">CGMCC 1.12397</strain>
    </source>
</reference>
<keyword evidence="5 7" id="KW-0238">DNA-binding</keyword>
<protein>
    <recommendedName>
        <fullName evidence="7 8">DNA mismatch repair protein MutS</fullName>
    </recommendedName>
</protein>
<dbReference type="InterPro" id="IPR007861">
    <property type="entry name" value="DNA_mismatch_repair_MutS_clamp"/>
</dbReference>
<dbReference type="NCBIfam" id="NF003810">
    <property type="entry name" value="PRK05399.1"/>
    <property type="match status" value="1"/>
</dbReference>
<dbReference type="PANTHER" id="PTHR11361">
    <property type="entry name" value="DNA MISMATCH REPAIR PROTEIN MUTS FAMILY MEMBER"/>
    <property type="match status" value="1"/>
</dbReference>
<evidence type="ECO:0000256" key="6">
    <source>
        <dbReference type="ARBA" id="ARBA00023204"/>
    </source>
</evidence>
<evidence type="ECO:0000256" key="4">
    <source>
        <dbReference type="ARBA" id="ARBA00022840"/>
    </source>
</evidence>
<dbReference type="InterPro" id="IPR027417">
    <property type="entry name" value="P-loop_NTPase"/>
</dbReference>
<keyword evidence="6 7" id="KW-0234">DNA repair</keyword>
<keyword evidence="2 7" id="KW-0547">Nucleotide-binding</keyword>
<dbReference type="GO" id="GO:0005524">
    <property type="term" value="F:ATP binding"/>
    <property type="evidence" value="ECO:0007669"/>
    <property type="project" value="UniProtKB-UniRule"/>
</dbReference>
<dbReference type="PROSITE" id="PS00486">
    <property type="entry name" value="DNA_MISMATCH_REPAIR_2"/>
    <property type="match status" value="1"/>
</dbReference>
<dbReference type="Pfam" id="PF00488">
    <property type="entry name" value="MutS_V"/>
    <property type="match status" value="1"/>
</dbReference>
<dbReference type="Pfam" id="PF05188">
    <property type="entry name" value="MutS_II"/>
    <property type="match status" value="1"/>
</dbReference>
<dbReference type="SMART" id="SM00533">
    <property type="entry name" value="MUTSd"/>
    <property type="match status" value="1"/>
</dbReference>
<dbReference type="GO" id="GO:0140664">
    <property type="term" value="F:ATP-dependent DNA damage sensor activity"/>
    <property type="evidence" value="ECO:0007669"/>
    <property type="project" value="InterPro"/>
</dbReference>
<dbReference type="GO" id="GO:0003684">
    <property type="term" value="F:damaged DNA binding"/>
    <property type="evidence" value="ECO:0007669"/>
    <property type="project" value="UniProtKB-UniRule"/>
</dbReference>
<comment type="function">
    <text evidence="7">This protein is involved in the repair of mismatches in DNA. It is possible that it carries out the mismatch recognition step. This protein has a weak ATPase activity.</text>
</comment>
<evidence type="ECO:0000256" key="9">
    <source>
        <dbReference type="RuleBase" id="RU003756"/>
    </source>
</evidence>
<dbReference type="Proteomes" id="UP000255421">
    <property type="component" value="Unassembled WGS sequence"/>
</dbReference>
<dbReference type="InterPro" id="IPR007695">
    <property type="entry name" value="DNA_mismatch_repair_MutS-lik_N"/>
</dbReference>
<dbReference type="Pfam" id="PF05192">
    <property type="entry name" value="MutS_III"/>
    <property type="match status" value="1"/>
</dbReference>
<dbReference type="InterPro" id="IPR000432">
    <property type="entry name" value="DNA_mismatch_repair_MutS_C"/>
</dbReference>
<organism evidence="13 14">
    <name type="scientific">Halopelagius longus</name>
    <dbReference type="NCBI Taxonomy" id="1236180"/>
    <lineage>
        <taxon>Archaea</taxon>
        <taxon>Methanobacteriati</taxon>
        <taxon>Methanobacteriota</taxon>
        <taxon>Stenosarchaea group</taxon>
        <taxon>Halobacteria</taxon>
        <taxon>Halobacteriales</taxon>
        <taxon>Haloferacaceae</taxon>
    </lineage>
</organism>
<dbReference type="RefSeq" id="WP_092531782.1">
    <property type="nucleotide sequence ID" value="NZ_FNKQ01000001.1"/>
</dbReference>
<evidence type="ECO:0000256" key="1">
    <source>
        <dbReference type="ARBA" id="ARBA00006271"/>
    </source>
</evidence>
<evidence type="ECO:0000256" key="5">
    <source>
        <dbReference type="ARBA" id="ARBA00023125"/>
    </source>
</evidence>
<evidence type="ECO:0000256" key="10">
    <source>
        <dbReference type="SAM" id="MobiDB-lite"/>
    </source>
</evidence>
<name>A0A1H0XXR5_9EURY</name>
<reference evidence="12 15" key="3">
    <citation type="submission" date="2018-07" db="EMBL/GenBank/DDBJ databases">
        <title>Genome sequence of extremly halophilic archaeon Halopelagius longus strain BC12-B1.</title>
        <authorList>
            <person name="Zhang X."/>
        </authorList>
    </citation>
    <scope>NUCLEOTIDE SEQUENCE [LARGE SCALE GENOMIC DNA]</scope>
    <source>
        <strain evidence="12 15">BC12-B1</strain>
    </source>
</reference>
<evidence type="ECO:0000313" key="14">
    <source>
        <dbReference type="Proteomes" id="UP000199289"/>
    </source>
</evidence>
<evidence type="ECO:0000256" key="2">
    <source>
        <dbReference type="ARBA" id="ARBA00022741"/>
    </source>
</evidence>
<comment type="similarity">
    <text evidence="1 7 9">Belongs to the DNA mismatch repair MutS family.</text>
</comment>
<dbReference type="Gene3D" id="1.10.1420.10">
    <property type="match status" value="2"/>
</dbReference>
<dbReference type="OrthoDB" id="146065at2157"/>
<dbReference type="InterPro" id="IPR005748">
    <property type="entry name" value="DNA_mismatch_repair_MutS"/>
</dbReference>
<dbReference type="AlphaFoldDB" id="A0A1H0XXR5"/>
<dbReference type="PIRSF" id="PIRSF037677">
    <property type="entry name" value="DNA_mis_repair_Msh6"/>
    <property type="match status" value="1"/>
</dbReference>
<gene>
    <name evidence="7" type="primary">mutS</name>
    <name evidence="12" type="ORF">DWB78_10800</name>
    <name evidence="13" type="ORF">SAMN05216278_0268</name>
</gene>
<dbReference type="InterPro" id="IPR017261">
    <property type="entry name" value="DNA_mismatch_repair_MutS/MSH"/>
</dbReference>
<dbReference type="InterPro" id="IPR045076">
    <property type="entry name" value="MutS"/>
</dbReference>
<keyword evidence="15" id="KW-1185">Reference proteome</keyword>
<dbReference type="GO" id="GO:0006298">
    <property type="term" value="P:mismatch repair"/>
    <property type="evidence" value="ECO:0007669"/>
    <property type="project" value="UniProtKB-UniRule"/>
</dbReference>
<keyword evidence="3 7" id="KW-0227">DNA damage</keyword>
<dbReference type="PANTHER" id="PTHR11361:SF34">
    <property type="entry name" value="DNA MISMATCH REPAIR PROTEIN MSH1, MITOCHONDRIAL"/>
    <property type="match status" value="1"/>
</dbReference>
<dbReference type="InterPro" id="IPR036678">
    <property type="entry name" value="MutS_con_dom_sf"/>
</dbReference>
<reference evidence="13" key="1">
    <citation type="submission" date="2016-10" db="EMBL/GenBank/DDBJ databases">
        <authorList>
            <person name="de Groot N.N."/>
        </authorList>
    </citation>
    <scope>NUCLEOTIDE SEQUENCE [LARGE SCALE GENOMIC DNA]</scope>
    <source>
        <strain evidence="13">CGMCC 1.12397</strain>
    </source>
</reference>
<evidence type="ECO:0000313" key="13">
    <source>
        <dbReference type="EMBL" id="SDQ07712.1"/>
    </source>
</evidence>